<evidence type="ECO:0000313" key="2">
    <source>
        <dbReference type="Proteomes" id="UP000034407"/>
    </source>
</evidence>
<organism evidence="1 2">
    <name type="scientific">Paraclostridium benzoelyticum</name>
    <dbReference type="NCBI Taxonomy" id="1629550"/>
    <lineage>
        <taxon>Bacteria</taxon>
        <taxon>Bacillati</taxon>
        <taxon>Bacillota</taxon>
        <taxon>Clostridia</taxon>
        <taxon>Peptostreptococcales</taxon>
        <taxon>Peptostreptococcaceae</taxon>
        <taxon>Paraclostridium</taxon>
    </lineage>
</organism>
<dbReference type="Pfam" id="PF21835">
    <property type="entry name" value="YIEGIA_cap"/>
    <property type="match status" value="1"/>
</dbReference>
<protein>
    <submittedName>
        <fullName evidence="1">Uncharacterized protein</fullName>
    </submittedName>
</protein>
<dbReference type="Proteomes" id="UP000034407">
    <property type="component" value="Unassembled WGS sequence"/>
</dbReference>
<dbReference type="EMBL" id="LBBT01000329">
    <property type="protein sequence ID" value="KKY00145.1"/>
    <property type="molecule type" value="Genomic_DNA"/>
</dbReference>
<dbReference type="AlphaFoldDB" id="A0A0M3DBU9"/>
<dbReference type="GeneID" id="67473647"/>
<gene>
    <name evidence="1" type="ORF">VN21_15760</name>
</gene>
<dbReference type="PATRIC" id="fig|1629550.3.peg.2649"/>
<dbReference type="InterPro" id="IPR054055">
    <property type="entry name" value="YpzH"/>
</dbReference>
<proteinExistence type="predicted"/>
<comment type="caution">
    <text evidence="1">The sequence shown here is derived from an EMBL/GenBank/DDBJ whole genome shotgun (WGS) entry which is preliminary data.</text>
</comment>
<evidence type="ECO:0000313" key="1">
    <source>
        <dbReference type="EMBL" id="KKY00145.1"/>
    </source>
</evidence>
<reference evidence="1 2" key="1">
    <citation type="submission" date="2015-04" db="EMBL/GenBank/DDBJ databases">
        <title>Microcin producing Clostridium sp. JC272T.</title>
        <authorList>
            <person name="Jyothsna T."/>
            <person name="Sasikala C."/>
            <person name="Ramana C."/>
        </authorList>
    </citation>
    <scope>NUCLEOTIDE SEQUENCE [LARGE SCALE GENOMIC DNA]</scope>
    <source>
        <strain evidence="1 2">JC272</strain>
    </source>
</reference>
<accession>A0A0M3DBU9</accession>
<dbReference type="RefSeq" id="WP_021429980.1">
    <property type="nucleotide sequence ID" value="NZ_JBCLWQ010000002.1"/>
</dbReference>
<sequence>MNVGITDVTLAIITTNKEMKSANIPVFYAEDEKELQERGLIISKTMGGMVHDVYHGTLIVVKH</sequence>
<dbReference type="OrthoDB" id="1955035at2"/>
<keyword evidence="2" id="KW-1185">Reference proteome</keyword>
<name>A0A0M3DBU9_9FIRM</name>